<evidence type="ECO:0000313" key="3">
    <source>
        <dbReference type="Proteomes" id="UP000514720"/>
    </source>
</evidence>
<evidence type="ECO:0000259" key="1">
    <source>
        <dbReference type="PROSITE" id="PS50930"/>
    </source>
</evidence>
<dbReference type="PROSITE" id="PS50930">
    <property type="entry name" value="HTH_LYTTR"/>
    <property type="match status" value="1"/>
</dbReference>
<name>A0A7L7KR61_9MOLU</name>
<feature type="domain" description="HTH LytTR-type" evidence="1">
    <location>
        <begin position="46"/>
        <end position="145"/>
    </location>
</feature>
<accession>A0A7L7KR61</accession>
<sequence>MKIKYEIDSSLADNEVIITCKELTKNIIELERILKANTIESVFGLKDGKIFPIKPAMIERIYIDNRKTFVFVQGETYEVRNTLSELESTLGKPFVRISKSVIANTKHIRSIESEFSGNFTLKFISGTKEILSRSYVKNLKTTIGLEG</sequence>
<protein>
    <submittedName>
        <fullName evidence="2">LytTR family transcriptional regulator</fullName>
    </submittedName>
</protein>
<organism evidence="2 3">
    <name type="scientific">Candidatus Xianfuyuplasma coldseepsis</name>
    <dbReference type="NCBI Taxonomy" id="2782163"/>
    <lineage>
        <taxon>Bacteria</taxon>
        <taxon>Bacillati</taxon>
        <taxon>Mycoplasmatota</taxon>
        <taxon>Mollicutes</taxon>
        <taxon>Candidatus Izemoplasmatales</taxon>
        <taxon>Candidatus Izemoplasmataceae</taxon>
        <taxon>Candidatus Xianfuyuplasma</taxon>
    </lineage>
</organism>
<keyword evidence="3" id="KW-1185">Reference proteome</keyword>
<evidence type="ECO:0000313" key="2">
    <source>
        <dbReference type="EMBL" id="QMS84706.1"/>
    </source>
</evidence>
<dbReference type="PANTHER" id="PTHR37299">
    <property type="entry name" value="TRANSCRIPTIONAL REGULATOR-RELATED"/>
    <property type="match status" value="1"/>
</dbReference>
<gene>
    <name evidence="2" type="ORF">G4Z02_02705</name>
</gene>
<dbReference type="SMART" id="SM00850">
    <property type="entry name" value="LytTR"/>
    <property type="match status" value="1"/>
</dbReference>
<dbReference type="PANTHER" id="PTHR37299:SF4">
    <property type="entry name" value="TRANSCRIPTIONAL REGULATOR"/>
    <property type="match status" value="1"/>
</dbReference>
<dbReference type="InterPro" id="IPR046947">
    <property type="entry name" value="LytR-like"/>
</dbReference>
<dbReference type="Proteomes" id="UP000514720">
    <property type="component" value="Chromosome"/>
</dbReference>
<dbReference type="AlphaFoldDB" id="A0A7L7KR61"/>
<dbReference type="GO" id="GO:0003677">
    <property type="term" value="F:DNA binding"/>
    <property type="evidence" value="ECO:0007669"/>
    <property type="project" value="InterPro"/>
</dbReference>
<reference evidence="2 3" key="1">
    <citation type="submission" date="2020-02" db="EMBL/GenBank/DDBJ databases">
        <authorList>
            <person name="Zheng R.K."/>
            <person name="Sun C.M."/>
        </authorList>
    </citation>
    <scope>NUCLEOTIDE SEQUENCE [LARGE SCALE GENOMIC DNA]</scope>
    <source>
        <strain evidence="3">zrk13</strain>
    </source>
</reference>
<dbReference type="GO" id="GO:0000156">
    <property type="term" value="F:phosphorelay response regulator activity"/>
    <property type="evidence" value="ECO:0007669"/>
    <property type="project" value="InterPro"/>
</dbReference>
<dbReference type="RefSeq" id="WP_258878325.1">
    <property type="nucleotide sequence ID" value="NZ_CP048914.1"/>
</dbReference>
<proteinExistence type="predicted"/>
<dbReference type="Pfam" id="PF04397">
    <property type="entry name" value="LytTR"/>
    <property type="match status" value="1"/>
</dbReference>
<dbReference type="Gene3D" id="2.40.50.1020">
    <property type="entry name" value="LytTr DNA-binding domain"/>
    <property type="match status" value="1"/>
</dbReference>
<dbReference type="InterPro" id="IPR007492">
    <property type="entry name" value="LytTR_DNA-bd_dom"/>
</dbReference>
<dbReference type="EMBL" id="CP048914">
    <property type="protein sequence ID" value="QMS84706.1"/>
    <property type="molecule type" value="Genomic_DNA"/>
</dbReference>
<dbReference type="KEGG" id="xcl:G4Z02_02705"/>